<name>A0A4Y2RJZ0_ARAVE</name>
<evidence type="ECO:0000313" key="1">
    <source>
        <dbReference type="EMBL" id="GBN76094.1"/>
    </source>
</evidence>
<dbReference type="EMBL" id="BGPR01017417">
    <property type="protein sequence ID" value="GBN76094.1"/>
    <property type="molecule type" value="Genomic_DNA"/>
</dbReference>
<sequence>MTAAAIASSTEVGILVANHPATARPLPKEVRTVTGGGFQSPTIAILAGEGSARLLRTERAKRILQIANLLPLHLANLGKLQRTRFLS</sequence>
<evidence type="ECO:0000313" key="2">
    <source>
        <dbReference type="EMBL" id="GBN76098.1"/>
    </source>
</evidence>
<dbReference type="Proteomes" id="UP000499080">
    <property type="component" value="Unassembled WGS sequence"/>
</dbReference>
<proteinExistence type="predicted"/>
<gene>
    <name evidence="1" type="ORF">AVEN_260794_1</name>
    <name evidence="2" type="ORF">AVEN_86653_1</name>
</gene>
<comment type="caution">
    <text evidence="1">The sequence shown here is derived from an EMBL/GenBank/DDBJ whole genome shotgun (WGS) entry which is preliminary data.</text>
</comment>
<organism evidence="1 3">
    <name type="scientific">Araneus ventricosus</name>
    <name type="common">Orbweaver spider</name>
    <name type="synonym">Epeira ventricosa</name>
    <dbReference type="NCBI Taxonomy" id="182803"/>
    <lineage>
        <taxon>Eukaryota</taxon>
        <taxon>Metazoa</taxon>
        <taxon>Ecdysozoa</taxon>
        <taxon>Arthropoda</taxon>
        <taxon>Chelicerata</taxon>
        <taxon>Arachnida</taxon>
        <taxon>Araneae</taxon>
        <taxon>Araneomorphae</taxon>
        <taxon>Entelegynae</taxon>
        <taxon>Araneoidea</taxon>
        <taxon>Araneidae</taxon>
        <taxon>Araneus</taxon>
    </lineage>
</organism>
<dbReference type="EMBL" id="BGPR01017418">
    <property type="protein sequence ID" value="GBN76098.1"/>
    <property type="molecule type" value="Genomic_DNA"/>
</dbReference>
<reference evidence="1 3" key="1">
    <citation type="journal article" date="2019" name="Sci. Rep.">
        <title>Orb-weaving spider Araneus ventricosus genome elucidates the spidroin gene catalogue.</title>
        <authorList>
            <person name="Kono N."/>
            <person name="Nakamura H."/>
            <person name="Ohtoshi R."/>
            <person name="Moran D.A.P."/>
            <person name="Shinohara A."/>
            <person name="Yoshida Y."/>
            <person name="Fujiwara M."/>
            <person name="Mori M."/>
            <person name="Tomita M."/>
            <person name="Arakawa K."/>
        </authorList>
    </citation>
    <scope>NUCLEOTIDE SEQUENCE [LARGE SCALE GENOMIC DNA]</scope>
</reference>
<accession>A0A4Y2RJZ0</accession>
<dbReference type="AlphaFoldDB" id="A0A4Y2RJZ0"/>
<evidence type="ECO:0000313" key="3">
    <source>
        <dbReference type="Proteomes" id="UP000499080"/>
    </source>
</evidence>
<protein>
    <submittedName>
        <fullName evidence="1">Uncharacterized protein</fullName>
    </submittedName>
</protein>
<keyword evidence="3" id="KW-1185">Reference proteome</keyword>